<evidence type="ECO:0000313" key="5">
    <source>
        <dbReference type="Proteomes" id="UP000264310"/>
    </source>
</evidence>
<feature type="domain" description="Organic solvent tolerance-like N-terminal" evidence="3">
    <location>
        <begin position="50"/>
        <end position="173"/>
    </location>
</feature>
<dbReference type="OrthoDB" id="9811926at2"/>
<accession>A0A371X1J9</accession>
<feature type="chain" id="PRO_5016761903" evidence="2">
    <location>
        <begin position="29"/>
        <end position="205"/>
    </location>
</feature>
<gene>
    <name evidence="4" type="ORF">DYI37_14375</name>
</gene>
<dbReference type="AlphaFoldDB" id="A0A371X1J9"/>
<comment type="caution">
    <text evidence="4">The sequence shown here is derived from an EMBL/GenBank/DDBJ whole genome shotgun (WGS) entry which is preliminary data.</text>
</comment>
<evidence type="ECO:0000256" key="1">
    <source>
        <dbReference type="ARBA" id="ARBA00022729"/>
    </source>
</evidence>
<feature type="signal peptide" evidence="2">
    <location>
        <begin position="1"/>
        <end position="28"/>
    </location>
</feature>
<dbReference type="GO" id="GO:0009279">
    <property type="term" value="C:cell outer membrane"/>
    <property type="evidence" value="ECO:0007669"/>
    <property type="project" value="TreeGrafter"/>
</dbReference>
<dbReference type="Proteomes" id="UP000264310">
    <property type="component" value="Unassembled WGS sequence"/>
</dbReference>
<dbReference type="Pfam" id="PF03968">
    <property type="entry name" value="LptD_N"/>
    <property type="match status" value="1"/>
</dbReference>
<dbReference type="GO" id="GO:0015920">
    <property type="term" value="P:lipopolysaccharide transport"/>
    <property type="evidence" value="ECO:0007669"/>
    <property type="project" value="TreeGrafter"/>
</dbReference>
<name>A0A371X1J9_9HYPH</name>
<reference evidence="4 5" key="1">
    <citation type="submission" date="2018-08" db="EMBL/GenBank/DDBJ databases">
        <title>Fulvimarina sp. 85, whole genome shotgun sequence.</title>
        <authorList>
            <person name="Tuo L."/>
        </authorList>
    </citation>
    <scope>NUCLEOTIDE SEQUENCE [LARGE SCALE GENOMIC DNA]</scope>
    <source>
        <strain evidence="4 5">85</strain>
    </source>
</reference>
<dbReference type="InterPro" id="IPR005653">
    <property type="entry name" value="OstA-like_N"/>
</dbReference>
<sequence>MIMRPSSAIVTAALLVGAIGASIPAAYAQEGSFGSSFNGLQVDGNQPISIESSTLDVDDKAAIATFTGNVTVAQGPTELRTGKLIVHYKGNSARGGTTNASTGGGGLPGGSSSIERLEASDKVYVKSQDQVATAERATFDMASNLVVMSGDVVLSQGDNVAEGCRLTIRMDTGQAKLESANCDGASSGAGGGSGRVRMMLTPGNN</sequence>
<keyword evidence="1 2" id="KW-0732">Signal</keyword>
<dbReference type="GO" id="GO:0030288">
    <property type="term" value="C:outer membrane-bounded periplasmic space"/>
    <property type="evidence" value="ECO:0007669"/>
    <property type="project" value="TreeGrafter"/>
</dbReference>
<dbReference type="InterPro" id="IPR052037">
    <property type="entry name" value="LPS_export_LptA"/>
</dbReference>
<evidence type="ECO:0000259" key="3">
    <source>
        <dbReference type="Pfam" id="PF03968"/>
    </source>
</evidence>
<evidence type="ECO:0000313" key="4">
    <source>
        <dbReference type="EMBL" id="RFC63112.1"/>
    </source>
</evidence>
<dbReference type="GO" id="GO:0017089">
    <property type="term" value="F:glycolipid transfer activity"/>
    <property type="evidence" value="ECO:0007669"/>
    <property type="project" value="TreeGrafter"/>
</dbReference>
<evidence type="ECO:0000256" key="2">
    <source>
        <dbReference type="SAM" id="SignalP"/>
    </source>
</evidence>
<keyword evidence="5" id="KW-1185">Reference proteome</keyword>
<dbReference type="EMBL" id="QURL01000005">
    <property type="protein sequence ID" value="RFC63112.1"/>
    <property type="molecule type" value="Genomic_DNA"/>
</dbReference>
<dbReference type="PANTHER" id="PTHR36504">
    <property type="entry name" value="LIPOPOLYSACCHARIDE EXPORT SYSTEM PROTEIN LPTA"/>
    <property type="match status" value="1"/>
</dbReference>
<dbReference type="Gene3D" id="2.60.450.10">
    <property type="entry name" value="Lipopolysaccharide (LPS) transport protein A like domain"/>
    <property type="match status" value="1"/>
</dbReference>
<proteinExistence type="predicted"/>
<organism evidence="4 5">
    <name type="scientific">Fulvimarina endophytica</name>
    <dbReference type="NCBI Taxonomy" id="2293836"/>
    <lineage>
        <taxon>Bacteria</taxon>
        <taxon>Pseudomonadati</taxon>
        <taxon>Pseudomonadota</taxon>
        <taxon>Alphaproteobacteria</taxon>
        <taxon>Hyphomicrobiales</taxon>
        <taxon>Aurantimonadaceae</taxon>
        <taxon>Fulvimarina</taxon>
    </lineage>
</organism>
<dbReference type="PANTHER" id="PTHR36504:SF1">
    <property type="entry name" value="LIPOPOLYSACCHARIDE EXPORT SYSTEM PROTEIN LPTA"/>
    <property type="match status" value="1"/>
</dbReference>
<protein>
    <submittedName>
        <fullName evidence="4">OstA family protein</fullName>
    </submittedName>
</protein>